<dbReference type="OrthoDB" id="9763909at2"/>
<feature type="compositionally biased region" description="Low complexity" evidence="2">
    <location>
        <begin position="136"/>
        <end position="152"/>
    </location>
</feature>
<proteinExistence type="inferred from homology"/>
<gene>
    <name evidence="1" type="primary">cpoB</name>
    <name evidence="3" type="ORF">SAMN05421759_10418</name>
</gene>
<dbReference type="InterPro" id="IPR019734">
    <property type="entry name" value="TPR_rpt"/>
</dbReference>
<evidence type="ECO:0000256" key="2">
    <source>
        <dbReference type="SAM" id="MobiDB-lite"/>
    </source>
</evidence>
<keyword evidence="1" id="KW-0132">Cell division</keyword>
<evidence type="ECO:0000256" key="1">
    <source>
        <dbReference type="HAMAP-Rule" id="MF_02066"/>
    </source>
</evidence>
<accession>A0A1N7M6E5</accession>
<evidence type="ECO:0000313" key="4">
    <source>
        <dbReference type="Proteomes" id="UP000186684"/>
    </source>
</evidence>
<keyword evidence="4" id="KW-1185">Reference proteome</keyword>
<dbReference type="EMBL" id="FTOQ01000004">
    <property type="protein sequence ID" value="SIS81612.1"/>
    <property type="molecule type" value="Genomic_DNA"/>
</dbReference>
<feature type="signal peptide" evidence="1">
    <location>
        <begin position="1"/>
        <end position="20"/>
    </location>
</feature>
<organism evidence="3 4">
    <name type="scientific">Roseivivax lentus</name>
    <dbReference type="NCBI Taxonomy" id="633194"/>
    <lineage>
        <taxon>Bacteria</taxon>
        <taxon>Pseudomonadati</taxon>
        <taxon>Pseudomonadota</taxon>
        <taxon>Alphaproteobacteria</taxon>
        <taxon>Rhodobacterales</taxon>
        <taxon>Roseobacteraceae</taxon>
        <taxon>Roseivivax</taxon>
    </lineage>
</organism>
<comment type="similarity">
    <text evidence="1">Belongs to the CpoB family.</text>
</comment>
<dbReference type="GO" id="GO:0030288">
    <property type="term" value="C:outer membrane-bounded periplasmic space"/>
    <property type="evidence" value="ECO:0007669"/>
    <property type="project" value="UniProtKB-UniRule"/>
</dbReference>
<sequence length="284" mass="29542" precursor="true">MLRAALLALSLVASPLAAQNADTLADIRQDLSVLSFELQKLQRELSTTSGPDVQVGGGTLDRVNAIEAELQRLTAQTEQMQFRIDQIVQDGTNRIGDLNFRLCELEPGCDIGALGDSPPLGGTPPATAATPPPAGTPQAEEPGSGDDGLPLAGGAQLAAAEEADFRAAQEALSNGEYQNAADRFAAFRQTYPGSPLDAAALLGRGSALEELGETREAARAYLEAWNTYPDAPTAPEALFLLGRGLGKIGSVQEACVTLAEVATRYPGAEAVARAQAERGALSCQ</sequence>
<feature type="compositionally biased region" description="Low complexity" evidence="2">
    <location>
        <begin position="118"/>
        <end position="129"/>
    </location>
</feature>
<dbReference type="Proteomes" id="UP000186684">
    <property type="component" value="Unassembled WGS sequence"/>
</dbReference>
<name>A0A1N7M6E5_9RHOB</name>
<keyword evidence="1" id="KW-0732">Signal</keyword>
<dbReference type="AlphaFoldDB" id="A0A1N7M6E5"/>
<feature type="region of interest" description="Disordered" evidence="2">
    <location>
        <begin position="114"/>
        <end position="152"/>
    </location>
</feature>
<comment type="function">
    <text evidence="1">Mediates coordination of peptidoglycan synthesis and outer membrane constriction during cell division.</text>
</comment>
<dbReference type="GO" id="GO:0043093">
    <property type="term" value="P:FtsZ-dependent cytokinesis"/>
    <property type="evidence" value="ECO:0007669"/>
    <property type="project" value="UniProtKB-UniRule"/>
</dbReference>
<keyword evidence="1" id="KW-0131">Cell cycle</keyword>
<keyword evidence="1" id="KW-0574">Periplasm</keyword>
<dbReference type="RefSeq" id="WP_076447199.1">
    <property type="nucleotide sequence ID" value="NZ_FTOQ01000004.1"/>
</dbReference>
<dbReference type="SUPFAM" id="SSF48452">
    <property type="entry name" value="TPR-like"/>
    <property type="match status" value="1"/>
</dbReference>
<comment type="subcellular location">
    <subcellularLocation>
        <location evidence="1">Periplasm</location>
    </subcellularLocation>
</comment>
<dbReference type="HAMAP" id="MF_02066">
    <property type="entry name" value="CpoB"/>
    <property type="match status" value="1"/>
</dbReference>
<dbReference type="InterPro" id="IPR014162">
    <property type="entry name" value="CpoB_C"/>
</dbReference>
<dbReference type="NCBIfam" id="TIGR02795">
    <property type="entry name" value="tol_pal_ybgF"/>
    <property type="match status" value="1"/>
</dbReference>
<dbReference type="STRING" id="633194.SAMN05421759_10418"/>
<feature type="coiled-coil region" evidence="1">
    <location>
        <begin position="24"/>
        <end position="83"/>
    </location>
</feature>
<protein>
    <recommendedName>
        <fullName evidence="1">Cell division coordinator CpoB</fullName>
    </recommendedName>
</protein>
<dbReference type="InterPro" id="IPR034706">
    <property type="entry name" value="CpoB"/>
</dbReference>
<dbReference type="InterPro" id="IPR011990">
    <property type="entry name" value="TPR-like_helical_dom_sf"/>
</dbReference>
<keyword evidence="1" id="KW-0175">Coiled coil</keyword>
<dbReference type="Pfam" id="PF13174">
    <property type="entry name" value="TPR_6"/>
    <property type="match status" value="2"/>
</dbReference>
<evidence type="ECO:0000313" key="3">
    <source>
        <dbReference type="EMBL" id="SIS81612.1"/>
    </source>
</evidence>
<dbReference type="Gene3D" id="1.25.40.10">
    <property type="entry name" value="Tetratricopeptide repeat domain"/>
    <property type="match status" value="1"/>
</dbReference>
<feature type="chain" id="PRO_5013407977" description="Cell division coordinator CpoB" evidence="1">
    <location>
        <begin position="21"/>
        <end position="284"/>
    </location>
</feature>
<reference evidence="4" key="1">
    <citation type="submission" date="2017-01" db="EMBL/GenBank/DDBJ databases">
        <authorList>
            <person name="Varghese N."/>
            <person name="Submissions S."/>
        </authorList>
    </citation>
    <scope>NUCLEOTIDE SEQUENCE [LARGE SCALE GENOMIC DNA]</scope>
    <source>
        <strain evidence="4">DSM 29430</strain>
    </source>
</reference>